<evidence type="ECO:0000313" key="2">
    <source>
        <dbReference type="EMBL" id="KAJ7204397.1"/>
    </source>
</evidence>
<accession>A0AAD6YDQ6</accession>
<dbReference type="AlphaFoldDB" id="A0AAD6YDQ6"/>
<comment type="caution">
    <text evidence="2">The sequence shown here is derived from an EMBL/GenBank/DDBJ whole genome shotgun (WGS) entry which is preliminary data.</text>
</comment>
<organism evidence="2 3">
    <name type="scientific">Mycena pura</name>
    <dbReference type="NCBI Taxonomy" id="153505"/>
    <lineage>
        <taxon>Eukaryota</taxon>
        <taxon>Fungi</taxon>
        <taxon>Dikarya</taxon>
        <taxon>Basidiomycota</taxon>
        <taxon>Agaricomycotina</taxon>
        <taxon>Agaricomycetes</taxon>
        <taxon>Agaricomycetidae</taxon>
        <taxon>Agaricales</taxon>
        <taxon>Marasmiineae</taxon>
        <taxon>Mycenaceae</taxon>
        <taxon>Mycena</taxon>
    </lineage>
</organism>
<protein>
    <submittedName>
        <fullName evidence="2">Uncharacterized protein</fullName>
    </submittedName>
</protein>
<proteinExistence type="predicted"/>
<name>A0AAD6YDQ6_9AGAR</name>
<keyword evidence="1" id="KW-0732">Signal</keyword>
<sequence>MFAKSAIVSLAVVAAASPVFSAPLPVAEVDVRDLEARLSLPTGALGSLIKSLGKGVLTGGAVSGLLGLLGEGDSSSSSTSSRRGLDLEARAGLGALLGKLVGAGEETLESVLKKAVIGGVASGVGAEAVNSATGQSSRRGVPAAVVDDAAKAAEKGISSVIGDGLASGVGSALGGLGIGAIISKLNSDSSSTSSKRALADLSDEEVNTLLEYVNTLQGGSNIAAREPAPLGATGKGIAGLIAGLAATQGTESIIDEIKKLVREVSYDDLD</sequence>
<dbReference type="EMBL" id="JARJCW010000047">
    <property type="protein sequence ID" value="KAJ7204397.1"/>
    <property type="molecule type" value="Genomic_DNA"/>
</dbReference>
<feature type="chain" id="PRO_5042083638" evidence="1">
    <location>
        <begin position="22"/>
        <end position="270"/>
    </location>
</feature>
<reference evidence="2" key="1">
    <citation type="submission" date="2023-03" db="EMBL/GenBank/DDBJ databases">
        <title>Massive genome expansion in bonnet fungi (Mycena s.s.) driven by repeated elements and novel gene families across ecological guilds.</title>
        <authorList>
            <consortium name="Lawrence Berkeley National Laboratory"/>
            <person name="Harder C.B."/>
            <person name="Miyauchi S."/>
            <person name="Viragh M."/>
            <person name="Kuo A."/>
            <person name="Thoen E."/>
            <person name="Andreopoulos B."/>
            <person name="Lu D."/>
            <person name="Skrede I."/>
            <person name="Drula E."/>
            <person name="Henrissat B."/>
            <person name="Morin E."/>
            <person name="Kohler A."/>
            <person name="Barry K."/>
            <person name="LaButti K."/>
            <person name="Morin E."/>
            <person name="Salamov A."/>
            <person name="Lipzen A."/>
            <person name="Mereny Z."/>
            <person name="Hegedus B."/>
            <person name="Baldrian P."/>
            <person name="Stursova M."/>
            <person name="Weitz H."/>
            <person name="Taylor A."/>
            <person name="Grigoriev I.V."/>
            <person name="Nagy L.G."/>
            <person name="Martin F."/>
            <person name="Kauserud H."/>
        </authorList>
    </citation>
    <scope>NUCLEOTIDE SEQUENCE</scope>
    <source>
        <strain evidence="2">9144</strain>
    </source>
</reference>
<dbReference type="Proteomes" id="UP001219525">
    <property type="component" value="Unassembled WGS sequence"/>
</dbReference>
<evidence type="ECO:0000256" key="1">
    <source>
        <dbReference type="SAM" id="SignalP"/>
    </source>
</evidence>
<gene>
    <name evidence="2" type="ORF">GGX14DRAFT_569511</name>
</gene>
<keyword evidence="3" id="KW-1185">Reference proteome</keyword>
<evidence type="ECO:0000313" key="3">
    <source>
        <dbReference type="Proteomes" id="UP001219525"/>
    </source>
</evidence>
<feature type="signal peptide" evidence="1">
    <location>
        <begin position="1"/>
        <end position="21"/>
    </location>
</feature>